<reference evidence="2 3" key="1">
    <citation type="journal article" date="2024" name="J Genomics">
        <title>Draft genome sequencing and assembly of Favolaschia claudopus CIRM-BRFM 2984 isolated from oak limbs.</title>
        <authorList>
            <person name="Navarro D."/>
            <person name="Drula E."/>
            <person name="Chaduli D."/>
            <person name="Cazenave R."/>
            <person name="Ahrendt S."/>
            <person name="Wang J."/>
            <person name="Lipzen A."/>
            <person name="Daum C."/>
            <person name="Barry K."/>
            <person name="Grigoriev I.V."/>
            <person name="Favel A."/>
            <person name="Rosso M.N."/>
            <person name="Martin F."/>
        </authorList>
    </citation>
    <scope>NUCLEOTIDE SEQUENCE [LARGE SCALE GENOMIC DNA]</scope>
    <source>
        <strain evidence="2 3">CIRM-BRFM 2984</strain>
    </source>
</reference>
<keyword evidence="1" id="KW-0812">Transmembrane</keyword>
<gene>
    <name evidence="2" type="ORF">R3P38DRAFT_2851391</name>
</gene>
<protein>
    <submittedName>
        <fullName evidence="2">Uncharacterized protein</fullName>
    </submittedName>
</protein>
<dbReference type="AlphaFoldDB" id="A0AAW0DQF3"/>
<evidence type="ECO:0000256" key="1">
    <source>
        <dbReference type="SAM" id="Phobius"/>
    </source>
</evidence>
<name>A0AAW0DQF3_9AGAR</name>
<dbReference type="EMBL" id="JAWWNJ010000006">
    <property type="protein sequence ID" value="KAK7053638.1"/>
    <property type="molecule type" value="Genomic_DNA"/>
</dbReference>
<feature type="transmembrane region" description="Helical" evidence="1">
    <location>
        <begin position="9"/>
        <end position="29"/>
    </location>
</feature>
<dbReference type="Proteomes" id="UP001362999">
    <property type="component" value="Unassembled WGS sequence"/>
</dbReference>
<evidence type="ECO:0000313" key="3">
    <source>
        <dbReference type="Proteomes" id="UP001362999"/>
    </source>
</evidence>
<proteinExistence type="predicted"/>
<evidence type="ECO:0000313" key="2">
    <source>
        <dbReference type="EMBL" id="KAK7053638.1"/>
    </source>
</evidence>
<feature type="transmembrane region" description="Helical" evidence="1">
    <location>
        <begin position="80"/>
        <end position="104"/>
    </location>
</feature>
<feature type="transmembrane region" description="Helical" evidence="1">
    <location>
        <begin position="124"/>
        <end position="145"/>
    </location>
</feature>
<keyword evidence="1" id="KW-0472">Membrane</keyword>
<feature type="transmembrane region" description="Helical" evidence="1">
    <location>
        <begin position="41"/>
        <end position="59"/>
    </location>
</feature>
<keyword evidence="1" id="KW-1133">Transmembrane helix</keyword>
<accession>A0AAW0DQF3</accession>
<comment type="caution">
    <text evidence="2">The sequence shown here is derived from an EMBL/GenBank/DDBJ whole genome shotgun (WGS) entry which is preliminary data.</text>
</comment>
<keyword evidence="3" id="KW-1185">Reference proteome</keyword>
<sequence length="201" mass="22151">MFPRTLSSLYTFTSAISLLQITLAGWAILSFGFNTETSSAGIHSFIALSAIAALFFVYIRRHDRKVNFKSTRTIYGEIQIIVFFMAFWLGAGVLSIATFILTLAESSPAAQREFRLDSFARFRCAILGINACLPFVHCLIFLWMARCLAVPAQALYGEEMVPLPAPPPPVKLVPAWMLAYPEEVEESVRSGNAYAAVASAL</sequence>
<organism evidence="2 3">
    <name type="scientific">Favolaschia claudopus</name>
    <dbReference type="NCBI Taxonomy" id="2862362"/>
    <lineage>
        <taxon>Eukaryota</taxon>
        <taxon>Fungi</taxon>
        <taxon>Dikarya</taxon>
        <taxon>Basidiomycota</taxon>
        <taxon>Agaricomycotina</taxon>
        <taxon>Agaricomycetes</taxon>
        <taxon>Agaricomycetidae</taxon>
        <taxon>Agaricales</taxon>
        <taxon>Marasmiineae</taxon>
        <taxon>Mycenaceae</taxon>
        <taxon>Favolaschia</taxon>
    </lineage>
</organism>